<dbReference type="InterPro" id="IPR050653">
    <property type="entry name" value="Prot_Inhib_GrowthFact_Antg"/>
</dbReference>
<reference evidence="6" key="1">
    <citation type="submission" date="2022-11" db="EMBL/GenBank/DDBJ databases">
        <authorList>
            <person name="Morgan W.R."/>
            <person name="Tartar A."/>
        </authorList>
    </citation>
    <scope>NUCLEOTIDE SEQUENCE</scope>
    <source>
        <strain evidence="6">ARSEF 373</strain>
    </source>
</reference>
<keyword evidence="1" id="KW-0646">Protease inhibitor</keyword>
<protein>
    <recommendedName>
        <fullName evidence="5">Kazal-like domain-containing protein</fullName>
    </recommendedName>
</protein>
<dbReference type="GO" id="GO:0005576">
    <property type="term" value="C:extracellular region"/>
    <property type="evidence" value="ECO:0007669"/>
    <property type="project" value="TreeGrafter"/>
</dbReference>
<reference evidence="6" key="2">
    <citation type="journal article" date="2023" name="Microbiol Resour">
        <title>Decontamination and Annotation of the Draft Genome Sequence of the Oomycete Lagenidium giganteum ARSEF 373.</title>
        <authorList>
            <person name="Morgan W.R."/>
            <person name="Tartar A."/>
        </authorList>
    </citation>
    <scope>NUCLEOTIDE SEQUENCE</scope>
    <source>
        <strain evidence="6">ARSEF 373</strain>
    </source>
</reference>
<feature type="domain" description="Kazal-like" evidence="5">
    <location>
        <begin position="137"/>
        <end position="190"/>
    </location>
</feature>
<evidence type="ECO:0000256" key="4">
    <source>
        <dbReference type="SAM" id="SignalP"/>
    </source>
</evidence>
<dbReference type="InterPro" id="IPR036058">
    <property type="entry name" value="Kazal_dom_sf"/>
</dbReference>
<evidence type="ECO:0000256" key="1">
    <source>
        <dbReference type="ARBA" id="ARBA00022690"/>
    </source>
</evidence>
<gene>
    <name evidence="6" type="ORF">N0F65_006502</name>
</gene>
<feature type="domain" description="Kazal-like" evidence="5">
    <location>
        <begin position="26"/>
        <end position="77"/>
    </location>
</feature>
<accession>A0AAV2YSQ8</accession>
<keyword evidence="4" id="KW-0732">Signal</keyword>
<dbReference type="EMBL" id="DAKRPA010000167">
    <property type="protein sequence ID" value="DAZ96456.1"/>
    <property type="molecule type" value="Genomic_DNA"/>
</dbReference>
<evidence type="ECO:0000259" key="5">
    <source>
        <dbReference type="PROSITE" id="PS51465"/>
    </source>
</evidence>
<dbReference type="PANTHER" id="PTHR10913">
    <property type="entry name" value="FOLLISTATIN-RELATED"/>
    <property type="match status" value="1"/>
</dbReference>
<dbReference type="SUPFAM" id="SSF100895">
    <property type="entry name" value="Kazal-type serine protease inhibitors"/>
    <property type="match status" value="3"/>
</dbReference>
<feature type="domain" description="Kazal-like" evidence="5">
    <location>
        <begin position="81"/>
        <end position="133"/>
    </location>
</feature>
<feature type="chain" id="PRO_5043640600" description="Kazal-like domain-containing protein" evidence="4">
    <location>
        <begin position="21"/>
        <end position="196"/>
    </location>
</feature>
<dbReference type="AlphaFoldDB" id="A0AAV2YSQ8"/>
<dbReference type="SMART" id="SM00280">
    <property type="entry name" value="KAZAL"/>
    <property type="match status" value="3"/>
</dbReference>
<dbReference type="InterPro" id="IPR002350">
    <property type="entry name" value="Kazal_dom"/>
</dbReference>
<dbReference type="PANTHER" id="PTHR10913:SF45">
    <property type="entry name" value="FOLLISTATIN, ISOFORM A-RELATED"/>
    <property type="match status" value="1"/>
</dbReference>
<feature type="signal peptide" evidence="4">
    <location>
        <begin position="1"/>
        <end position="20"/>
    </location>
</feature>
<name>A0AAV2YSQ8_9STRA</name>
<evidence type="ECO:0000313" key="6">
    <source>
        <dbReference type="EMBL" id="DAZ96456.1"/>
    </source>
</evidence>
<comment type="caution">
    <text evidence="6">The sequence shown here is derived from an EMBL/GenBank/DDBJ whole genome shotgun (WGS) entry which is preliminary data.</text>
</comment>
<organism evidence="6 7">
    <name type="scientific">Lagenidium giganteum</name>
    <dbReference type="NCBI Taxonomy" id="4803"/>
    <lineage>
        <taxon>Eukaryota</taxon>
        <taxon>Sar</taxon>
        <taxon>Stramenopiles</taxon>
        <taxon>Oomycota</taxon>
        <taxon>Peronosporomycetes</taxon>
        <taxon>Pythiales</taxon>
        <taxon>Pythiaceae</taxon>
    </lineage>
</organism>
<evidence type="ECO:0000256" key="3">
    <source>
        <dbReference type="ARBA" id="ARBA00023157"/>
    </source>
</evidence>
<dbReference type="Pfam" id="PF00050">
    <property type="entry name" value="Kazal_1"/>
    <property type="match status" value="1"/>
</dbReference>
<keyword evidence="2" id="KW-0722">Serine protease inhibitor</keyword>
<evidence type="ECO:0000256" key="2">
    <source>
        <dbReference type="ARBA" id="ARBA00022900"/>
    </source>
</evidence>
<dbReference type="Pfam" id="PF07648">
    <property type="entry name" value="Kazal_2"/>
    <property type="match status" value="2"/>
</dbReference>
<proteinExistence type="predicted"/>
<evidence type="ECO:0000313" key="7">
    <source>
        <dbReference type="Proteomes" id="UP001146120"/>
    </source>
</evidence>
<dbReference type="PROSITE" id="PS51465">
    <property type="entry name" value="KAZAL_2"/>
    <property type="match status" value="3"/>
</dbReference>
<keyword evidence="7" id="KW-1185">Reference proteome</keyword>
<dbReference type="CDD" id="cd00104">
    <property type="entry name" value="KAZAL_FS"/>
    <property type="match status" value="3"/>
</dbReference>
<dbReference type="Proteomes" id="UP001146120">
    <property type="component" value="Unassembled WGS sequence"/>
</dbReference>
<sequence length="196" mass="20664">MKTAQLFALTTFTTVAIVAAQTTAEAEASSSCMRACPRNWEPVCGSDSKTYGNMCTFEVAQCKDPVLTLTKVGKCDSAGTEETSKDCDSISCLNVLAPVCGSDGNTYNNECELGVAQCKDAKVTFLYKGACIRNLAASTEAPCNMVCANDSVPVCASDGRTYSNACTFYVAKCQRGDASWRIVSTGMCGASANLHQ</sequence>
<keyword evidence="3" id="KW-1015">Disulfide bond</keyword>
<dbReference type="Gene3D" id="3.30.60.30">
    <property type="match status" value="3"/>
</dbReference>